<name>A0A1V6WG11_PENNA</name>
<evidence type="ECO:0000313" key="2">
    <source>
        <dbReference type="EMBL" id="OQE61739.1"/>
    </source>
</evidence>
<comment type="caution">
    <text evidence="2">The sequence shown here is derived from an EMBL/GenBank/DDBJ whole genome shotgun (WGS) entry which is preliminary data.</text>
</comment>
<gene>
    <name evidence="2" type="ORF">PENNAL_c0277G08186</name>
</gene>
<feature type="chain" id="PRO_5012506243" evidence="1">
    <location>
        <begin position="18"/>
        <end position="198"/>
    </location>
</feature>
<dbReference type="Gene3D" id="1.25.40.20">
    <property type="entry name" value="Ankyrin repeat-containing domain"/>
    <property type="match status" value="1"/>
</dbReference>
<dbReference type="SUPFAM" id="SSF48403">
    <property type="entry name" value="Ankyrin repeat"/>
    <property type="match status" value="1"/>
</dbReference>
<keyword evidence="1" id="KW-0732">Signal</keyword>
<proteinExistence type="predicted"/>
<evidence type="ECO:0000256" key="1">
    <source>
        <dbReference type="SAM" id="SignalP"/>
    </source>
</evidence>
<protein>
    <submittedName>
        <fullName evidence="2">Uncharacterized protein</fullName>
    </submittedName>
</protein>
<dbReference type="InterPro" id="IPR036770">
    <property type="entry name" value="Ankyrin_rpt-contain_sf"/>
</dbReference>
<feature type="signal peptide" evidence="1">
    <location>
        <begin position="1"/>
        <end position="17"/>
    </location>
</feature>
<keyword evidence="3" id="KW-1185">Reference proteome</keyword>
<dbReference type="Proteomes" id="UP000191691">
    <property type="component" value="Unassembled WGS sequence"/>
</dbReference>
<dbReference type="EMBL" id="MOOB01000277">
    <property type="protein sequence ID" value="OQE61739.1"/>
    <property type="molecule type" value="Genomic_DNA"/>
</dbReference>
<organism evidence="2 3">
    <name type="scientific">Penicillium nalgiovense</name>
    <dbReference type="NCBI Taxonomy" id="60175"/>
    <lineage>
        <taxon>Eukaryota</taxon>
        <taxon>Fungi</taxon>
        <taxon>Dikarya</taxon>
        <taxon>Ascomycota</taxon>
        <taxon>Pezizomycotina</taxon>
        <taxon>Eurotiomycetes</taxon>
        <taxon>Eurotiomycetidae</taxon>
        <taxon>Eurotiales</taxon>
        <taxon>Aspergillaceae</taxon>
        <taxon>Penicillium</taxon>
    </lineage>
</organism>
<dbReference type="AlphaFoldDB" id="A0A1V6WG11"/>
<accession>A0A1V6WG11</accession>
<reference evidence="3" key="1">
    <citation type="journal article" date="2017" name="Nat. Microbiol.">
        <title>Global analysis of biosynthetic gene clusters reveals vast potential of secondary metabolite production in Penicillium species.</title>
        <authorList>
            <person name="Nielsen J.C."/>
            <person name="Grijseels S."/>
            <person name="Prigent S."/>
            <person name="Ji B."/>
            <person name="Dainat J."/>
            <person name="Nielsen K.F."/>
            <person name="Frisvad J.C."/>
            <person name="Workman M."/>
            <person name="Nielsen J."/>
        </authorList>
    </citation>
    <scope>NUCLEOTIDE SEQUENCE [LARGE SCALE GENOMIC DNA]</scope>
    <source>
        <strain evidence="3">IBT 13039</strain>
    </source>
</reference>
<evidence type="ECO:0000313" key="3">
    <source>
        <dbReference type="Proteomes" id="UP000191691"/>
    </source>
</evidence>
<sequence length="198" mass="21284">MFRSLLAVIAVLGQVQAFKPGPLIQSTCDALSTWHQAMGGSWSATLSSSEPTQTVSLSLDCEVEMERALTRCVSGPYIDCNSIVISLDGQISRMAMSKQHQKGELVMGLSLNSSSASQSPFSREPADLLGSSRGHLEAVRLLVQQGERLQINRGTMTAHDTALCIAARDGNSELVLALLRRDQTDQNQPFQAPLSLAA</sequence>